<evidence type="ECO:0000313" key="2">
    <source>
        <dbReference type="Proteomes" id="UP000320011"/>
    </source>
</evidence>
<protein>
    <submittedName>
        <fullName evidence="1">Uncharacterized protein</fullName>
    </submittedName>
</protein>
<evidence type="ECO:0000313" key="1">
    <source>
        <dbReference type="EMBL" id="TVT45606.1"/>
    </source>
</evidence>
<dbReference type="AlphaFoldDB" id="A0A558C9Y6"/>
<reference evidence="1 2" key="1">
    <citation type="submission" date="2019-07" db="EMBL/GenBank/DDBJ databases">
        <authorList>
            <person name="Duangmal K."/>
            <person name="Teo W.F.A."/>
        </authorList>
    </citation>
    <scope>NUCLEOTIDE SEQUENCE [LARGE SCALE GENOMIC DNA]</scope>
    <source>
        <strain evidence="1 2">TBRC 6029</strain>
    </source>
</reference>
<name>A0A558C9Y6_9PSEU</name>
<accession>A0A558C9Y6</accession>
<proteinExistence type="predicted"/>
<feature type="non-terminal residue" evidence="1">
    <location>
        <position position="1"/>
    </location>
</feature>
<dbReference type="Proteomes" id="UP000320011">
    <property type="component" value="Unassembled WGS sequence"/>
</dbReference>
<sequence length="259" mass="27889">AVDRWGAEAALLLRAEGRAGSLVTVRLGTRRRLVLDLGGQGEAAGPSWPRIAAVPARVRARAWPVLPDAATWVLPDLELLRTGLIDAERLHPLVASALVPDRRPAGASGNPDDSGNARLVDCRGARHRLGVVNGVLVPLDHDPDEIRREELLVALGGTALPCLRAIDEAHRRPGSLVDVRAHLDHGDAAGAVAAVEALLGPDVLLRDGALREELETAVRRRFAQGLYRAGLLGLGPVPSIRDVRRRRDVRTHPRHATFR</sequence>
<dbReference type="EMBL" id="VJWX01000211">
    <property type="protein sequence ID" value="TVT45606.1"/>
    <property type="molecule type" value="Genomic_DNA"/>
</dbReference>
<reference evidence="1 2" key="2">
    <citation type="submission" date="2019-08" db="EMBL/GenBank/DDBJ databases">
        <title>Amycolatopsis acidicola sp. nov., isolated from peat swamp forest soil.</title>
        <authorList>
            <person name="Srisuk N."/>
        </authorList>
    </citation>
    <scope>NUCLEOTIDE SEQUENCE [LARGE SCALE GENOMIC DNA]</scope>
    <source>
        <strain evidence="1 2">TBRC 6029</strain>
    </source>
</reference>
<comment type="caution">
    <text evidence="1">The sequence shown here is derived from an EMBL/GenBank/DDBJ whole genome shotgun (WGS) entry which is preliminary data.</text>
</comment>
<keyword evidence="2" id="KW-1185">Reference proteome</keyword>
<organism evidence="1 2">
    <name type="scientific">Amycolatopsis rhizosphaerae</name>
    <dbReference type="NCBI Taxonomy" id="2053003"/>
    <lineage>
        <taxon>Bacteria</taxon>
        <taxon>Bacillati</taxon>
        <taxon>Actinomycetota</taxon>
        <taxon>Actinomycetes</taxon>
        <taxon>Pseudonocardiales</taxon>
        <taxon>Pseudonocardiaceae</taxon>
        <taxon>Amycolatopsis</taxon>
    </lineage>
</organism>
<gene>
    <name evidence="1" type="ORF">FNH05_20545</name>
</gene>